<evidence type="ECO:0000256" key="1">
    <source>
        <dbReference type="SAM" id="SignalP"/>
    </source>
</evidence>
<name>A0A816KG32_BRANA</name>
<reference evidence="2" key="1">
    <citation type="submission" date="2021-01" db="EMBL/GenBank/DDBJ databases">
        <authorList>
            <consortium name="Genoscope - CEA"/>
            <person name="William W."/>
        </authorList>
    </citation>
    <scope>NUCLEOTIDE SEQUENCE</scope>
</reference>
<keyword evidence="1" id="KW-0732">Signal</keyword>
<feature type="chain" id="PRO_5032432364" evidence="1">
    <location>
        <begin position="19"/>
        <end position="163"/>
    </location>
</feature>
<proteinExistence type="predicted"/>
<dbReference type="Proteomes" id="UP001295469">
    <property type="component" value="Chromosome C02"/>
</dbReference>
<protein>
    <submittedName>
        <fullName evidence="2">(rape) hypothetical protein</fullName>
    </submittedName>
</protein>
<accession>A0A816KG32</accession>
<sequence>MCLFEFLLLSSRNFLVDFACLGASSSPDETDLNFEIIEVWRAQRCLRKEIVEEKTSIAFPEIVNNMLGRQVSLKISIYRELWHACAVPLVTVPCLLLLNQTSVKSDDTFVSSKQNSHFKKRSSGTSFDLSFSEDSLLVAAGRRESGDTVKPEVETTVKLRLRR</sequence>
<organism evidence="2">
    <name type="scientific">Brassica napus</name>
    <name type="common">Rape</name>
    <dbReference type="NCBI Taxonomy" id="3708"/>
    <lineage>
        <taxon>Eukaryota</taxon>
        <taxon>Viridiplantae</taxon>
        <taxon>Streptophyta</taxon>
        <taxon>Embryophyta</taxon>
        <taxon>Tracheophyta</taxon>
        <taxon>Spermatophyta</taxon>
        <taxon>Magnoliopsida</taxon>
        <taxon>eudicotyledons</taxon>
        <taxon>Gunneridae</taxon>
        <taxon>Pentapetalae</taxon>
        <taxon>rosids</taxon>
        <taxon>malvids</taxon>
        <taxon>Brassicales</taxon>
        <taxon>Brassicaceae</taxon>
        <taxon>Brassiceae</taxon>
        <taxon>Brassica</taxon>
    </lineage>
</organism>
<gene>
    <name evidence="2" type="ORF">DARMORV10_C02P42810.1</name>
</gene>
<feature type="signal peptide" evidence="1">
    <location>
        <begin position="1"/>
        <end position="18"/>
    </location>
</feature>
<dbReference type="EMBL" id="HG994366">
    <property type="protein sequence ID" value="CAF1918142.1"/>
    <property type="molecule type" value="Genomic_DNA"/>
</dbReference>
<dbReference type="AlphaFoldDB" id="A0A816KG32"/>
<evidence type="ECO:0000313" key="2">
    <source>
        <dbReference type="EMBL" id="CAF1918142.1"/>
    </source>
</evidence>